<accession>A0A8B8GRW6</accession>
<reference evidence="4" key="1">
    <citation type="submission" date="2025-08" db="UniProtKB">
        <authorList>
            <consortium name="RefSeq"/>
        </authorList>
    </citation>
    <scope>IDENTIFICATION</scope>
    <source>
        <tissue evidence="4">Whole body</tissue>
    </source>
</reference>
<evidence type="ECO:0000256" key="1">
    <source>
        <dbReference type="SAM" id="Coils"/>
    </source>
</evidence>
<evidence type="ECO:0000256" key="2">
    <source>
        <dbReference type="SAM" id="MobiDB-lite"/>
    </source>
</evidence>
<feature type="compositionally biased region" description="Polar residues" evidence="2">
    <location>
        <begin position="74"/>
        <end position="91"/>
    </location>
</feature>
<proteinExistence type="predicted"/>
<organism evidence="3 4">
    <name type="scientific">Sipha flava</name>
    <name type="common">yellow sugarcane aphid</name>
    <dbReference type="NCBI Taxonomy" id="143950"/>
    <lineage>
        <taxon>Eukaryota</taxon>
        <taxon>Metazoa</taxon>
        <taxon>Ecdysozoa</taxon>
        <taxon>Arthropoda</taxon>
        <taxon>Hexapoda</taxon>
        <taxon>Insecta</taxon>
        <taxon>Pterygota</taxon>
        <taxon>Neoptera</taxon>
        <taxon>Paraneoptera</taxon>
        <taxon>Hemiptera</taxon>
        <taxon>Sternorrhyncha</taxon>
        <taxon>Aphidomorpha</taxon>
        <taxon>Aphidoidea</taxon>
        <taxon>Aphididae</taxon>
        <taxon>Sipha</taxon>
    </lineage>
</organism>
<name>A0A8B8GRW6_9HEMI</name>
<gene>
    <name evidence="4" type="primary">LOC112694551</name>
</gene>
<dbReference type="Proteomes" id="UP000694846">
    <property type="component" value="Unplaced"/>
</dbReference>
<dbReference type="GeneID" id="112694551"/>
<keyword evidence="1" id="KW-0175">Coiled coil</keyword>
<dbReference type="RefSeq" id="XP_025425843.1">
    <property type="nucleotide sequence ID" value="XM_025570058.1"/>
</dbReference>
<dbReference type="AlphaFoldDB" id="A0A8B8GRW6"/>
<protein>
    <submittedName>
        <fullName evidence="4">Uncharacterized protein LOC112694551</fullName>
    </submittedName>
</protein>
<feature type="region of interest" description="Disordered" evidence="2">
    <location>
        <begin position="69"/>
        <end position="100"/>
    </location>
</feature>
<feature type="coiled-coil region" evidence="1">
    <location>
        <begin position="336"/>
        <end position="363"/>
    </location>
</feature>
<evidence type="ECO:0000313" key="3">
    <source>
        <dbReference type="Proteomes" id="UP000694846"/>
    </source>
</evidence>
<sequence>MATVESYSKSKKSEKPVKKLMKYSSKPWSVICEEYEASQKAKTTKENCLNKQNNASVDLKIKSEDIAEKEKNVARNSSSKSETSAEVTNIVPSKKHQRNKVNTNVDNLENQLKILLETAISESKQPTITGKKLMKYSTKPWSVICDEYEASLARNDSSEPEASSLDEKIDLSTKAINVKENTTTEEANEKPVVEENITTDNQQNNLKAPTEHTTIEPIDKPKLSKRAMKKLRKNAPKTLSDTVVQRVASEISLINTNIGFDKENIAAVDVEINSDDTTMISKKDLNDLSIPSENKTTVKNNEFTIDLQSSVTRNSSSKSETSAEVTNIVPSKNHQRNKVNTNVDNLENQLKILLETAISESKQPTKTGKKLMKYSTKPWSVICDEYEASRKCIIDSVFENLIINGLKNL</sequence>
<evidence type="ECO:0000313" key="4">
    <source>
        <dbReference type="RefSeq" id="XP_025425843.1"/>
    </source>
</evidence>
<feature type="region of interest" description="Disordered" evidence="2">
    <location>
        <begin position="309"/>
        <end position="333"/>
    </location>
</feature>
<keyword evidence="3" id="KW-1185">Reference proteome</keyword>